<dbReference type="STRING" id="169760.PSTEL_23990"/>
<dbReference type="HOGENOM" id="CLU_2181309_0_0_9"/>
<proteinExistence type="predicted"/>
<evidence type="ECO:0000313" key="1">
    <source>
        <dbReference type="EMBL" id="AIQ65701.1"/>
    </source>
</evidence>
<keyword evidence="2" id="KW-1185">Reference proteome</keyword>
<dbReference type="Proteomes" id="UP000029507">
    <property type="component" value="Chromosome"/>
</dbReference>
<dbReference type="AlphaFoldDB" id="A0A089LVY6"/>
<protein>
    <submittedName>
        <fullName evidence="1">Uncharacterized protein</fullName>
    </submittedName>
</protein>
<gene>
    <name evidence="1" type="ORF">PSTEL_23990</name>
</gene>
<dbReference type="KEGG" id="pste:PSTEL_23990"/>
<name>A0A089LVY6_9BACL</name>
<accession>A0A089LVY6</accession>
<evidence type="ECO:0000313" key="2">
    <source>
        <dbReference type="Proteomes" id="UP000029507"/>
    </source>
</evidence>
<sequence>MHQWNMARLFLRLMTAFVFEGFLNRQGAAGWERRRHVPAPTRRRDLPDICIGVRQSCSNRGNPLVQWKELPKGLLFLWEIHNRFLYFGYGGSPKSNRSRLPGYASLLGE</sequence>
<reference evidence="1 2" key="1">
    <citation type="submission" date="2014-08" db="EMBL/GenBank/DDBJ databases">
        <title>Comparative genomics of the Paenibacillus odorifer group.</title>
        <authorList>
            <person name="den Bakker H.C."/>
            <person name="Tsai Y.-C."/>
            <person name="Martin N."/>
            <person name="Korlach J."/>
            <person name="Wiedmann M."/>
        </authorList>
    </citation>
    <scope>NUCLEOTIDE SEQUENCE [LARGE SCALE GENOMIC DNA]</scope>
    <source>
        <strain evidence="1 2">DSM 14472</strain>
    </source>
</reference>
<organism evidence="1 2">
    <name type="scientific">Paenibacillus stellifer</name>
    <dbReference type="NCBI Taxonomy" id="169760"/>
    <lineage>
        <taxon>Bacteria</taxon>
        <taxon>Bacillati</taxon>
        <taxon>Bacillota</taxon>
        <taxon>Bacilli</taxon>
        <taxon>Bacillales</taxon>
        <taxon>Paenibacillaceae</taxon>
        <taxon>Paenibacillus</taxon>
    </lineage>
</organism>
<dbReference type="EMBL" id="CP009286">
    <property type="protein sequence ID" value="AIQ65701.1"/>
    <property type="molecule type" value="Genomic_DNA"/>
</dbReference>